<protein>
    <submittedName>
        <fullName evidence="2">Phage recombination protein Bet</fullName>
    </submittedName>
</protein>
<dbReference type="NCBIfam" id="TIGR01913">
    <property type="entry name" value="bet_lambda"/>
    <property type="match status" value="1"/>
</dbReference>
<sequence length="257" mass="29114">MANESMLTKPMEYEVNGNEVKLSGNMVAQYLTRGNGKVSEQELVMFMQLCKFQKLNPFLNEAYLIKFGNQPAQIIVSKEAFMKRAEQHSQYSGLEAGIIVERKDDLVEIEGAVKLKNDVLIGGWAKVYRKDRERPISVKLSFSEFGKGQATWKDMPLNMIRKTAIVNALREAFPDNVGALYTEEESNAPGPTQVNPIEDVKQEIENNANQQVIDFEDTPEQEVSNIKPADKVEVAEEKEAKQEDLFDVRKPPLNPEF</sequence>
<dbReference type="Pfam" id="PF03837">
    <property type="entry name" value="RecT"/>
    <property type="match status" value="1"/>
</dbReference>
<dbReference type="InterPro" id="IPR010183">
    <property type="entry name" value="Phage_lambda_Bet"/>
</dbReference>
<feature type="compositionally biased region" description="Basic and acidic residues" evidence="1">
    <location>
        <begin position="228"/>
        <end position="250"/>
    </location>
</feature>
<comment type="caution">
    <text evidence="2">The sequence shown here is derived from an EMBL/GenBank/DDBJ whole genome shotgun (WGS) entry which is preliminary data.</text>
</comment>
<evidence type="ECO:0000313" key="3">
    <source>
        <dbReference type="Proteomes" id="UP001597285"/>
    </source>
</evidence>
<reference evidence="3" key="1">
    <citation type="journal article" date="2019" name="Int. J. Syst. Evol. Microbiol.">
        <title>The Global Catalogue of Microorganisms (GCM) 10K type strain sequencing project: providing services to taxonomists for standard genome sequencing and annotation.</title>
        <authorList>
            <consortium name="The Broad Institute Genomics Platform"/>
            <consortium name="The Broad Institute Genome Sequencing Center for Infectious Disease"/>
            <person name="Wu L."/>
            <person name="Ma J."/>
        </authorList>
    </citation>
    <scope>NUCLEOTIDE SEQUENCE [LARGE SCALE GENOMIC DNA]</scope>
    <source>
        <strain evidence="3">KCTC 42143</strain>
    </source>
</reference>
<evidence type="ECO:0000256" key="1">
    <source>
        <dbReference type="SAM" id="MobiDB-lite"/>
    </source>
</evidence>
<dbReference type="Proteomes" id="UP001597285">
    <property type="component" value="Unassembled WGS sequence"/>
</dbReference>
<dbReference type="EMBL" id="JBHUFF010000013">
    <property type="protein sequence ID" value="MFD1799694.1"/>
    <property type="molecule type" value="Genomic_DNA"/>
</dbReference>
<name>A0ABW4NMP1_9LACT</name>
<proteinExistence type="predicted"/>
<dbReference type="RefSeq" id="WP_058918137.1">
    <property type="nucleotide sequence ID" value="NZ_JBHSQC010000025.1"/>
</dbReference>
<feature type="region of interest" description="Disordered" evidence="1">
    <location>
        <begin position="207"/>
        <end position="257"/>
    </location>
</feature>
<gene>
    <name evidence="2" type="primary">bet</name>
    <name evidence="2" type="ORF">ACFSBK_07490</name>
</gene>
<keyword evidence="3" id="KW-1185">Reference proteome</keyword>
<evidence type="ECO:0000313" key="2">
    <source>
        <dbReference type="EMBL" id="MFD1799694.1"/>
    </source>
</evidence>
<accession>A0ABW4NMP1</accession>
<organism evidence="2 3">
    <name type="scientific">Carnobacterium antarcticum</name>
    <dbReference type="NCBI Taxonomy" id="2126436"/>
    <lineage>
        <taxon>Bacteria</taxon>
        <taxon>Bacillati</taxon>
        <taxon>Bacillota</taxon>
        <taxon>Bacilli</taxon>
        <taxon>Lactobacillales</taxon>
        <taxon>Carnobacteriaceae</taxon>
        <taxon>Carnobacterium</taxon>
    </lineage>
</organism>
<dbReference type="InterPro" id="IPR018330">
    <property type="entry name" value="RecT_fam"/>
</dbReference>